<dbReference type="Pfam" id="PF20441">
    <property type="entry name" value="TerL_nuclease"/>
    <property type="match status" value="1"/>
</dbReference>
<dbReference type="InterPro" id="IPR005021">
    <property type="entry name" value="Terminase_largesu-like"/>
</dbReference>
<dbReference type="InterPro" id="IPR027417">
    <property type="entry name" value="P-loop_NTPase"/>
</dbReference>
<comment type="caution">
    <text evidence="3">The sequence shown here is derived from an EMBL/GenBank/DDBJ whole genome shotgun (WGS) entry which is preliminary data.</text>
</comment>
<dbReference type="RefSeq" id="WP_168722740.1">
    <property type="nucleotide sequence ID" value="NZ_JAAXPN010000012.1"/>
</dbReference>
<organism evidence="3 4">
    <name type="scientific">Periweissella fabalis</name>
    <dbReference type="NCBI Taxonomy" id="1070421"/>
    <lineage>
        <taxon>Bacteria</taxon>
        <taxon>Bacillati</taxon>
        <taxon>Bacillota</taxon>
        <taxon>Bacilli</taxon>
        <taxon>Lactobacillales</taxon>
        <taxon>Lactobacillaceae</taxon>
        <taxon>Periweissella</taxon>
    </lineage>
</organism>
<feature type="domain" description="Terminase large subunit-like ATPase" evidence="1">
    <location>
        <begin position="109"/>
        <end position="292"/>
    </location>
</feature>
<dbReference type="PANTHER" id="PTHR41287:SF1">
    <property type="entry name" value="PROTEIN YMFN"/>
    <property type="match status" value="1"/>
</dbReference>
<keyword evidence="4" id="KW-1185">Reference proteome</keyword>
<feature type="domain" description="Terminase large subunit-like endonuclease" evidence="2">
    <location>
        <begin position="305"/>
        <end position="597"/>
    </location>
</feature>
<evidence type="ECO:0000259" key="1">
    <source>
        <dbReference type="Pfam" id="PF03354"/>
    </source>
</evidence>
<dbReference type="InterPro" id="IPR046462">
    <property type="entry name" value="TerL_nuclease"/>
</dbReference>
<sequence length="634" mass="73779">MIEKIDFTKKDTNVIDTYQRLKAQGAFDDVIAKYRDPATRYSVMILEEKVQSSYMIKLDSFRHLQDLRRIDEDDEFEYTYSLDEVRKIINFSKLVPDVSIGSPLPLMLWQQSFLAKCFGWRDKKGEKRYTKVMLSIARTNGKTYLSNIINAYSFIVEADGLFNQDLAYVANTNTQAKKGFSYIRTTFMALAEIPAFKKLFKERQIDILDDKIIERKAQNKLMRMSQEAGRFDAFHFIAVTADEVGDNKNMGKIKTNNGQITSGQVQTANHQYLQISTAYPSSNSYMYADEQMMKIAMQKDYSRDLDNYLMTVYEQDSLDETQDPDSWIKSNPILGLEEKREQMIKSLISERDNKMADGSITEFQNKNLNMWLQVAENKYLDLEDIQSSVVDTPPIDIVGRECFVGFDKAKMGDTSAIVFAFPYKENNKDMWYLYEHSWIPLAQSQNNIALKMKQDNVNYLEAEEQGFATIARNEYGYINDDEIFEWFMEFVENNQLDIKFFNYDAYSAEMFIQKLDNLTDLNLMPVRQGTKSLDKPTDFFRQLMHTKSIKFLNDEMMIHSLKNAILLFDNNGIKIDKDHANTKIDIVDSIIDIFYSAIYYASGIKVENKKEKESPFSGMSSEQINDYFTNDFSF</sequence>
<gene>
    <name evidence="3" type="ORF">HF964_09110</name>
</gene>
<reference evidence="3 4" key="1">
    <citation type="submission" date="2020-04" db="EMBL/GenBank/DDBJ databases">
        <title>MicrobeNet Type strains.</title>
        <authorList>
            <person name="Nicholson A.C."/>
        </authorList>
    </citation>
    <scope>NUCLEOTIDE SEQUENCE [LARGE SCALE GENOMIC DNA]</scope>
    <source>
        <strain evidence="3 4">CCUG 61472</strain>
    </source>
</reference>
<proteinExistence type="predicted"/>
<dbReference type="GO" id="GO:0004519">
    <property type="term" value="F:endonuclease activity"/>
    <property type="evidence" value="ECO:0007669"/>
    <property type="project" value="InterPro"/>
</dbReference>
<evidence type="ECO:0000259" key="2">
    <source>
        <dbReference type="Pfam" id="PF20441"/>
    </source>
</evidence>
<accession>A0A7X6N4L1</accession>
<protein>
    <submittedName>
        <fullName evidence="3">Terminase large subunit</fullName>
    </submittedName>
</protein>
<evidence type="ECO:0000313" key="4">
    <source>
        <dbReference type="Proteomes" id="UP000549765"/>
    </source>
</evidence>
<dbReference type="PANTHER" id="PTHR41287">
    <property type="match status" value="1"/>
</dbReference>
<dbReference type="Pfam" id="PF03354">
    <property type="entry name" value="TerL_ATPase"/>
    <property type="match status" value="1"/>
</dbReference>
<dbReference type="Proteomes" id="UP000549765">
    <property type="component" value="Unassembled WGS sequence"/>
</dbReference>
<evidence type="ECO:0000313" key="3">
    <source>
        <dbReference type="EMBL" id="NKZ24945.1"/>
    </source>
</evidence>
<name>A0A7X6N4L1_9LACO</name>
<dbReference type="EMBL" id="JAAXPN010000012">
    <property type="protein sequence ID" value="NKZ24945.1"/>
    <property type="molecule type" value="Genomic_DNA"/>
</dbReference>
<dbReference type="InterPro" id="IPR046461">
    <property type="entry name" value="TerL_ATPase"/>
</dbReference>
<dbReference type="Gene3D" id="3.40.50.300">
    <property type="entry name" value="P-loop containing nucleotide triphosphate hydrolases"/>
    <property type="match status" value="1"/>
</dbReference>
<dbReference type="AlphaFoldDB" id="A0A7X6N4L1"/>